<dbReference type="GO" id="GO:0005975">
    <property type="term" value="P:carbohydrate metabolic process"/>
    <property type="evidence" value="ECO:0007669"/>
    <property type="project" value="UniProtKB-ARBA"/>
</dbReference>
<feature type="domain" description="Fibronectin type-III" evidence="3">
    <location>
        <begin position="519"/>
        <end position="616"/>
    </location>
</feature>
<dbReference type="InterPro" id="IPR013783">
    <property type="entry name" value="Ig-like_fold"/>
</dbReference>
<organism evidence="4 5">
    <name type="scientific">Myceligenerans xiligouense</name>
    <dbReference type="NCBI Taxonomy" id="253184"/>
    <lineage>
        <taxon>Bacteria</taxon>
        <taxon>Bacillati</taxon>
        <taxon>Actinomycetota</taxon>
        <taxon>Actinomycetes</taxon>
        <taxon>Micrococcales</taxon>
        <taxon>Promicromonosporaceae</taxon>
        <taxon>Myceligenerans</taxon>
    </lineage>
</organism>
<feature type="compositionally biased region" description="Low complexity" evidence="1">
    <location>
        <begin position="79"/>
        <end position="108"/>
    </location>
</feature>
<dbReference type="InterPro" id="IPR003961">
    <property type="entry name" value="FN3_dom"/>
</dbReference>
<proteinExistence type="predicted"/>
<evidence type="ECO:0000256" key="1">
    <source>
        <dbReference type="SAM" id="MobiDB-lite"/>
    </source>
</evidence>
<reference evidence="4 5" key="1">
    <citation type="submission" date="2018-11" db="EMBL/GenBank/DDBJ databases">
        <title>Sequencing the genomes of 1000 actinobacteria strains.</title>
        <authorList>
            <person name="Klenk H.-P."/>
        </authorList>
    </citation>
    <scope>NUCLEOTIDE SEQUENCE [LARGE SCALE GENOMIC DNA]</scope>
    <source>
        <strain evidence="4 5">DSM 15700</strain>
    </source>
</reference>
<evidence type="ECO:0000256" key="2">
    <source>
        <dbReference type="SAM" id="SignalP"/>
    </source>
</evidence>
<dbReference type="EMBL" id="RKQZ01000001">
    <property type="protein sequence ID" value="RPF22761.1"/>
    <property type="molecule type" value="Genomic_DNA"/>
</dbReference>
<evidence type="ECO:0000313" key="4">
    <source>
        <dbReference type="EMBL" id="RPF22761.1"/>
    </source>
</evidence>
<keyword evidence="5" id="KW-1185">Reference proteome</keyword>
<feature type="signal peptide" evidence="2">
    <location>
        <begin position="1"/>
        <end position="28"/>
    </location>
</feature>
<dbReference type="OrthoDB" id="9802683at2"/>
<feature type="chain" id="PRO_5018198028" description="Fibronectin type-III domain-containing protein" evidence="2">
    <location>
        <begin position="29"/>
        <end position="616"/>
    </location>
</feature>
<dbReference type="InterPro" id="IPR015943">
    <property type="entry name" value="WD40/YVTN_repeat-like_dom_sf"/>
</dbReference>
<dbReference type="SUPFAM" id="SSF50998">
    <property type="entry name" value="Quinoprotein alcohol dehydrogenase-like"/>
    <property type="match status" value="1"/>
</dbReference>
<dbReference type="Proteomes" id="UP000280501">
    <property type="component" value="Unassembled WGS sequence"/>
</dbReference>
<dbReference type="InterPro" id="IPR011047">
    <property type="entry name" value="Quinoprotein_ADH-like_sf"/>
</dbReference>
<feature type="region of interest" description="Disordered" evidence="1">
    <location>
        <begin position="50"/>
        <end position="109"/>
    </location>
</feature>
<name>A0A3N4ZSN2_9MICO</name>
<dbReference type="Gene3D" id="2.130.10.10">
    <property type="entry name" value="YVTN repeat-like/Quinoprotein amine dehydrogenase"/>
    <property type="match status" value="1"/>
</dbReference>
<feature type="compositionally biased region" description="Gly residues" evidence="1">
    <location>
        <begin position="66"/>
        <end position="78"/>
    </location>
</feature>
<evidence type="ECO:0000313" key="5">
    <source>
        <dbReference type="Proteomes" id="UP000280501"/>
    </source>
</evidence>
<sequence>MRTTPAALAAVAAGALLAASLGVGTSAAADTDGDPVSTSGLGLRSALDAVGLSSPSESDRTAEGADGAGTTDGAGTSGSSGTTGASGTTGSSGTTRASGTSGAAAQAAPVSTDVLPTVQIDGVVWAQQVVGDVVYVGGSFAAARPAGAAPGTREVARTNLLAYHLHTGELVQGWAPRVNGEVKDLAVSPDGKRLYAVGRFTSVNGTTRYRAAAFSTSTGALTGFRPSVNAAVNAVAVAGRNVYLGGAFTSVNKQKRVRIAAVDNSSGATTRPFKANVADRSVQDLVVSPDRRQVVIGGNFTAVNGSKRPGYGLARLDASTGAMLPMPVNQVVRNAGQYSAILSLAADDEYFYGTGYHWNKKGSTEGSFAASWETGRLVWLEDCHGDTYSVVPFQGSVFMASHKHDCSTSGGFPDTDPRTFHHGTATTRTVEGENIADDDQSYPDSPGTPRPEILNWYPDFTPGSYTGQSQGPWDVTAAGDYLLYGGEFTKVNNRPQQGLVRFTVRDAAANADGPRLGGASFQLSLESTRAGTVEATWPSNHDRDDKTLTYSLHRGTTSDAPIDVQERTGSFWQGETMSYTDTEAEPGTTQRYIVVARDPWGNAAWSQWADVTVNGG</sequence>
<dbReference type="Gene3D" id="2.60.40.10">
    <property type="entry name" value="Immunoglobulins"/>
    <property type="match status" value="1"/>
</dbReference>
<comment type="caution">
    <text evidence="4">The sequence shown here is derived from an EMBL/GenBank/DDBJ whole genome shotgun (WGS) entry which is preliminary data.</text>
</comment>
<gene>
    <name evidence="4" type="ORF">EDD34_3433</name>
</gene>
<dbReference type="AlphaFoldDB" id="A0A3N4ZSN2"/>
<keyword evidence="2" id="KW-0732">Signal</keyword>
<evidence type="ECO:0000259" key="3">
    <source>
        <dbReference type="PROSITE" id="PS50853"/>
    </source>
</evidence>
<protein>
    <recommendedName>
        <fullName evidence="3">Fibronectin type-III domain-containing protein</fullName>
    </recommendedName>
</protein>
<dbReference type="RefSeq" id="WP_123815634.1">
    <property type="nucleotide sequence ID" value="NZ_RKQZ01000001.1"/>
</dbReference>
<accession>A0A3N4ZSN2</accession>
<dbReference type="PROSITE" id="PS50853">
    <property type="entry name" value="FN3"/>
    <property type="match status" value="1"/>
</dbReference>